<dbReference type="HOGENOM" id="CLU_017633_0_0_11"/>
<dbReference type="Pfam" id="PF01556">
    <property type="entry name" value="DnaJ_C"/>
    <property type="match status" value="1"/>
</dbReference>
<dbReference type="GO" id="GO:0005737">
    <property type="term" value="C:cytoplasm"/>
    <property type="evidence" value="ECO:0007669"/>
    <property type="project" value="TreeGrafter"/>
</dbReference>
<feature type="domain" description="J" evidence="6">
    <location>
        <begin position="5"/>
        <end position="66"/>
    </location>
</feature>
<evidence type="ECO:0000313" key="8">
    <source>
        <dbReference type="Proteomes" id="UP000000333"/>
    </source>
</evidence>
<keyword evidence="5" id="KW-0143">Chaperone</keyword>
<dbReference type="GO" id="GO:0051082">
    <property type="term" value="F:unfolded protein binding"/>
    <property type="evidence" value="ECO:0007669"/>
    <property type="project" value="InterPro"/>
</dbReference>
<evidence type="ECO:0000256" key="5">
    <source>
        <dbReference type="ARBA" id="ARBA00023186"/>
    </source>
</evidence>
<evidence type="ECO:0000256" key="2">
    <source>
        <dbReference type="ARBA" id="ARBA00022737"/>
    </source>
</evidence>
<dbReference type="AlphaFoldDB" id="E1QXU9"/>
<dbReference type="SUPFAM" id="SSF46565">
    <property type="entry name" value="Chaperone J-domain"/>
    <property type="match status" value="1"/>
</dbReference>
<keyword evidence="8" id="KW-1185">Reference proteome</keyword>
<dbReference type="EMBL" id="CP002106">
    <property type="protein sequence ID" value="ADK67213.1"/>
    <property type="molecule type" value="Genomic_DNA"/>
</dbReference>
<dbReference type="FunFam" id="2.60.260.20:FF:000005">
    <property type="entry name" value="Chaperone protein dnaJ 1, mitochondrial"/>
    <property type="match status" value="1"/>
</dbReference>
<dbReference type="PATRIC" id="fig|633147.7.peg.1574"/>
<dbReference type="CDD" id="cd06257">
    <property type="entry name" value="DnaJ"/>
    <property type="match status" value="1"/>
</dbReference>
<dbReference type="OrthoDB" id="9779889at2"/>
<dbReference type="KEGG" id="ols:Olsu_0079"/>
<gene>
    <name evidence="7" type="ordered locus">Olsu_0079</name>
</gene>
<evidence type="ECO:0000313" key="7">
    <source>
        <dbReference type="EMBL" id="ADK67213.1"/>
    </source>
</evidence>
<dbReference type="InterPro" id="IPR036869">
    <property type="entry name" value="J_dom_sf"/>
</dbReference>
<name>E1QXU9_OLSUV</name>
<dbReference type="PRINTS" id="PR00625">
    <property type="entry name" value="JDOMAIN"/>
</dbReference>
<dbReference type="GO" id="GO:0042026">
    <property type="term" value="P:protein refolding"/>
    <property type="evidence" value="ECO:0007669"/>
    <property type="project" value="TreeGrafter"/>
</dbReference>
<dbReference type="InterPro" id="IPR002939">
    <property type="entry name" value="DnaJ_C"/>
</dbReference>
<keyword evidence="1" id="KW-0479">Metal-binding</keyword>
<dbReference type="SUPFAM" id="SSF49493">
    <property type="entry name" value="HSP40/DnaJ peptide-binding domain"/>
    <property type="match status" value="2"/>
</dbReference>
<dbReference type="Gene3D" id="1.10.287.110">
    <property type="entry name" value="DnaJ domain"/>
    <property type="match status" value="1"/>
</dbReference>
<evidence type="ECO:0000256" key="4">
    <source>
        <dbReference type="ARBA" id="ARBA00022833"/>
    </source>
</evidence>
<evidence type="ECO:0000256" key="1">
    <source>
        <dbReference type="ARBA" id="ARBA00022723"/>
    </source>
</evidence>
<dbReference type="InterPro" id="IPR008971">
    <property type="entry name" value="HSP40/DnaJ_pept-bd"/>
</dbReference>
<dbReference type="RefSeq" id="WP_013250965.1">
    <property type="nucleotide sequence ID" value="NC_014363.1"/>
</dbReference>
<proteinExistence type="predicted"/>
<organism evidence="7 8">
    <name type="scientific">Olsenella uli (strain ATCC 49627 / DSM 7084 / CCUG 31166 / CIP 109912 / JCM 12494 / LMG 11480 / NCIMB 702895 / VPI D76D-27C)</name>
    <name type="common">Lactobacillus uli</name>
    <dbReference type="NCBI Taxonomy" id="633147"/>
    <lineage>
        <taxon>Bacteria</taxon>
        <taxon>Bacillati</taxon>
        <taxon>Actinomycetota</taxon>
        <taxon>Coriobacteriia</taxon>
        <taxon>Coriobacteriales</taxon>
        <taxon>Atopobiaceae</taxon>
        <taxon>Olsenella</taxon>
    </lineage>
</organism>
<dbReference type="Proteomes" id="UP000000333">
    <property type="component" value="Chromosome"/>
</dbReference>
<dbReference type="CDD" id="cd10747">
    <property type="entry name" value="DnaJ_C"/>
    <property type="match status" value="1"/>
</dbReference>
<protein>
    <submittedName>
        <fullName evidence="7">Chaperone DnaJ domain protein</fullName>
    </submittedName>
</protein>
<keyword evidence="2" id="KW-0677">Repeat</keyword>
<dbReference type="SMART" id="SM00271">
    <property type="entry name" value="DnaJ"/>
    <property type="match status" value="1"/>
</dbReference>
<dbReference type="GeneID" id="78511562"/>
<dbReference type="PANTHER" id="PTHR43096">
    <property type="entry name" value="DNAJ HOMOLOG 1, MITOCHONDRIAL-RELATED"/>
    <property type="match status" value="1"/>
</dbReference>
<accession>E1QXU9</accession>
<dbReference type="InterPro" id="IPR001623">
    <property type="entry name" value="DnaJ_domain"/>
</dbReference>
<dbReference type="PROSITE" id="PS50076">
    <property type="entry name" value="DNAJ_2"/>
    <property type="match status" value="1"/>
</dbReference>
<evidence type="ECO:0000259" key="6">
    <source>
        <dbReference type="PROSITE" id="PS50076"/>
    </source>
</evidence>
<sequence>MAGKNYYDVLGVKRDATADDIKKSFRKLAAKYHPDAGGDEKRFKEVSEAYTTLSDPQKRKEYDQMLMFGGIPGADFGGSGGRNRGGYTYTTNVGGADWSEIFDNIRAGDGAFGGFDFSSIFGGQGATRQASGRPVKGGDLTMTIEISADEAFAGAQRKVSYTVPSTGEQQSLNVKVPAGAVDGGKLRYRGRGEYGMNGGARGDLVVTTRVAEHPVFKRDGADVRMELPISVFEAALGANVDVPTPGGTEVRLKVPAGTQDGKTFRFRDLGAPDVKRKGSRGALYVTVKVQVPTRLSVKEREALEALRDGDGREYRRDVERYGA</sequence>
<evidence type="ECO:0000256" key="3">
    <source>
        <dbReference type="ARBA" id="ARBA00022771"/>
    </source>
</evidence>
<dbReference type="GO" id="GO:0008270">
    <property type="term" value="F:zinc ion binding"/>
    <property type="evidence" value="ECO:0007669"/>
    <property type="project" value="UniProtKB-KW"/>
</dbReference>
<dbReference type="PANTHER" id="PTHR43096:SF52">
    <property type="entry name" value="DNAJ HOMOLOG 1, MITOCHONDRIAL-RELATED"/>
    <property type="match status" value="1"/>
</dbReference>
<reference evidence="7 8" key="1">
    <citation type="journal article" date="2010" name="Stand. Genomic Sci.">
        <title>Complete genome sequence of Olsenella uli type strain (VPI D76D-27C).</title>
        <authorList>
            <person name="Goker M."/>
            <person name="Held B."/>
            <person name="Lucas S."/>
            <person name="Nolan M."/>
            <person name="Yasawong M."/>
            <person name="Glavina Del Rio T."/>
            <person name="Tice H."/>
            <person name="Cheng J.F."/>
            <person name="Bruce D."/>
            <person name="Detter J.C."/>
            <person name="Tapia R."/>
            <person name="Han C."/>
            <person name="Goodwin L."/>
            <person name="Pitluck S."/>
            <person name="Liolios K."/>
            <person name="Ivanova N."/>
            <person name="Mavromatis K."/>
            <person name="Mikhailova N."/>
            <person name="Pati A."/>
            <person name="Chen A."/>
            <person name="Palaniappan K."/>
            <person name="Land M."/>
            <person name="Hauser L."/>
            <person name="Chang Y.J."/>
            <person name="Jeffries C.D."/>
            <person name="Rohde M."/>
            <person name="Sikorski J."/>
            <person name="Pukall R."/>
            <person name="Woyke T."/>
            <person name="Bristow J."/>
            <person name="Eisen J.A."/>
            <person name="Markowitz V."/>
            <person name="Hugenholtz P."/>
            <person name="Kyrpides N.C."/>
            <person name="Klenk H.P."/>
            <person name="Lapidus A."/>
        </authorList>
    </citation>
    <scope>NUCLEOTIDE SEQUENCE [LARGE SCALE GENOMIC DNA]</scope>
    <source>
        <strain evidence="8">ATCC 49627 / DSM 7084 / CIP 109912 / JCM 12494 / NCIMB 702895 / VPI D76D-27C</strain>
    </source>
</reference>
<dbReference type="Gene3D" id="2.60.260.20">
    <property type="entry name" value="Urease metallochaperone UreE, N-terminal domain"/>
    <property type="match status" value="2"/>
</dbReference>
<keyword evidence="3" id="KW-0863">Zinc-finger</keyword>
<dbReference type="eggNOG" id="COG0484">
    <property type="taxonomic scope" value="Bacteria"/>
</dbReference>
<dbReference type="STRING" id="633147.Olsu_0079"/>
<keyword evidence="4" id="KW-0862">Zinc</keyword>
<dbReference type="Pfam" id="PF00226">
    <property type="entry name" value="DnaJ"/>
    <property type="match status" value="1"/>
</dbReference>